<keyword evidence="5" id="KW-1185">Reference proteome</keyword>
<dbReference type="PANTHER" id="PTHR45694">
    <property type="entry name" value="GLUTAREDOXIN 2"/>
    <property type="match status" value="1"/>
</dbReference>
<evidence type="ECO:0000313" key="5">
    <source>
        <dbReference type="Proteomes" id="UP001328107"/>
    </source>
</evidence>
<dbReference type="SUPFAM" id="SSF52833">
    <property type="entry name" value="Thioredoxin-like"/>
    <property type="match status" value="1"/>
</dbReference>
<dbReference type="InterPro" id="IPR036249">
    <property type="entry name" value="Thioredoxin-like_sf"/>
</dbReference>
<protein>
    <recommendedName>
        <fullName evidence="3">Glutaredoxin domain-containing protein</fullName>
    </recommendedName>
</protein>
<dbReference type="Gene3D" id="3.40.30.10">
    <property type="entry name" value="Glutaredoxin"/>
    <property type="match status" value="1"/>
</dbReference>
<organism evidence="4 5">
    <name type="scientific">Pristionchus mayeri</name>
    <dbReference type="NCBI Taxonomy" id="1317129"/>
    <lineage>
        <taxon>Eukaryota</taxon>
        <taxon>Metazoa</taxon>
        <taxon>Ecdysozoa</taxon>
        <taxon>Nematoda</taxon>
        <taxon>Chromadorea</taxon>
        <taxon>Rhabditida</taxon>
        <taxon>Rhabditina</taxon>
        <taxon>Diplogasteromorpha</taxon>
        <taxon>Diplogasteroidea</taxon>
        <taxon>Neodiplogasteridae</taxon>
        <taxon>Pristionchus</taxon>
    </lineage>
</organism>
<name>A0AAN5CFB4_9BILA</name>
<evidence type="ECO:0000256" key="2">
    <source>
        <dbReference type="SAM" id="Phobius"/>
    </source>
</evidence>
<comment type="caution">
    <text evidence="4">The sequence shown here is derived from an EMBL/GenBank/DDBJ whole genome shotgun (WGS) entry which is preliminary data.</text>
</comment>
<dbReference type="GO" id="GO:0005789">
    <property type="term" value="C:endoplasmic reticulum membrane"/>
    <property type="evidence" value="ECO:0007669"/>
    <property type="project" value="InterPro"/>
</dbReference>
<dbReference type="GO" id="GO:0006886">
    <property type="term" value="P:intracellular protein transport"/>
    <property type="evidence" value="ECO:0007669"/>
    <property type="project" value="InterPro"/>
</dbReference>
<feature type="transmembrane region" description="Helical" evidence="2">
    <location>
        <begin position="31"/>
        <end position="50"/>
    </location>
</feature>
<dbReference type="InterPro" id="IPR009703">
    <property type="entry name" value="Selenoprotein_S"/>
</dbReference>
<feature type="region of interest" description="Disordered" evidence="1">
    <location>
        <begin position="71"/>
        <end position="102"/>
    </location>
</feature>
<dbReference type="PANTHER" id="PTHR45694:SF18">
    <property type="entry name" value="GLUTAREDOXIN-1-RELATED"/>
    <property type="match status" value="1"/>
</dbReference>
<dbReference type="Pfam" id="PF00462">
    <property type="entry name" value="Glutaredoxin"/>
    <property type="match status" value="1"/>
</dbReference>
<keyword evidence="2" id="KW-0812">Transmembrane</keyword>
<reference evidence="5" key="1">
    <citation type="submission" date="2022-10" db="EMBL/GenBank/DDBJ databases">
        <title>Genome assembly of Pristionchus species.</title>
        <authorList>
            <person name="Yoshida K."/>
            <person name="Sommer R.J."/>
        </authorList>
    </citation>
    <scope>NUCLEOTIDE SEQUENCE [LARGE SCALE GENOMIC DNA]</scope>
    <source>
        <strain evidence="5">RS5460</strain>
    </source>
</reference>
<dbReference type="Pfam" id="PF06936">
    <property type="entry name" value="Selenoprotein_S"/>
    <property type="match status" value="1"/>
</dbReference>
<dbReference type="PROSITE" id="PS51354">
    <property type="entry name" value="GLUTAREDOXIN_2"/>
    <property type="match status" value="1"/>
</dbReference>
<dbReference type="EMBL" id="BTRK01000003">
    <property type="protein sequence ID" value="GMR39816.1"/>
    <property type="molecule type" value="Genomic_DNA"/>
</dbReference>
<evidence type="ECO:0000259" key="3">
    <source>
        <dbReference type="Pfam" id="PF00462"/>
    </source>
</evidence>
<keyword evidence="2" id="KW-1133">Transmembrane helix</keyword>
<gene>
    <name evidence="4" type="ORF">PMAYCL1PPCAC_10011</name>
</gene>
<proteinExistence type="predicted"/>
<dbReference type="InterPro" id="IPR002109">
    <property type="entry name" value="Glutaredoxin"/>
</dbReference>
<accession>A0AAN5CFB4</accession>
<evidence type="ECO:0000313" key="4">
    <source>
        <dbReference type="EMBL" id="GMR39816.1"/>
    </source>
</evidence>
<dbReference type="GO" id="GO:0015038">
    <property type="term" value="F:glutathione disulfide oxidoreductase activity"/>
    <property type="evidence" value="ECO:0007669"/>
    <property type="project" value="TreeGrafter"/>
</dbReference>
<dbReference type="AlphaFoldDB" id="A0AAN5CFB4"/>
<evidence type="ECO:0000256" key="1">
    <source>
        <dbReference type="SAM" id="MobiDB-lite"/>
    </source>
</evidence>
<dbReference type="GO" id="GO:0034599">
    <property type="term" value="P:cellular response to oxidative stress"/>
    <property type="evidence" value="ECO:0007669"/>
    <property type="project" value="TreeGrafter"/>
</dbReference>
<keyword evidence="2" id="KW-0472">Membrane</keyword>
<feature type="domain" description="Glutaredoxin" evidence="3">
    <location>
        <begin position="167"/>
        <end position="234"/>
    </location>
</feature>
<sequence>MDGEVYDEVEIKHFNIYNDVIFPARLFLLNYGWYMLAAALLIYQIYVRFIRPRFEQNVQYRATGAAKKSDDVSDRYRDSVRAARERQQAHHDQVAAEAEAEKRRKEEEKLAKLREEMAKRSVVENALLDHKMGEARREKEKREQQAKGDVCESPADFLLRMIASAPIVIVSKSFCPYSRKAKAAFATYRLPREEVVYLELDELGEAREKAVQAELARLYDRERVPAVFVAGDFIGDADAIVAHQREGILDVLVKDAVESWRKRKE</sequence>
<dbReference type="Proteomes" id="UP001328107">
    <property type="component" value="Unassembled WGS sequence"/>
</dbReference>